<proteinExistence type="predicted"/>
<name>A0ABX0FN15_9BURK</name>
<evidence type="ECO:0000313" key="3">
    <source>
        <dbReference type="Proteomes" id="UP000666369"/>
    </source>
</evidence>
<dbReference type="EMBL" id="JAADJT010000007">
    <property type="protein sequence ID" value="NGZ85968.1"/>
    <property type="molecule type" value="Genomic_DNA"/>
</dbReference>
<reference evidence="3" key="1">
    <citation type="submission" date="2023-07" db="EMBL/GenBank/DDBJ databases">
        <title>Duganella aceri sp. nov., isolated from tree sap.</title>
        <authorList>
            <person name="Kim I.S."/>
        </authorList>
    </citation>
    <scope>NUCLEOTIDE SEQUENCE [LARGE SCALE GENOMIC DNA]</scope>
    <source>
        <strain evidence="3">SAP-35</strain>
    </source>
</reference>
<feature type="region of interest" description="Disordered" evidence="1">
    <location>
        <begin position="111"/>
        <end position="132"/>
    </location>
</feature>
<feature type="compositionally biased region" description="Low complexity" evidence="1">
    <location>
        <begin position="64"/>
        <end position="82"/>
    </location>
</feature>
<dbReference type="Proteomes" id="UP000666369">
    <property type="component" value="Unassembled WGS sequence"/>
</dbReference>
<feature type="compositionally biased region" description="Basic and acidic residues" evidence="1">
    <location>
        <begin position="85"/>
        <end position="96"/>
    </location>
</feature>
<accession>A0ABX0FN15</accession>
<evidence type="ECO:0000256" key="1">
    <source>
        <dbReference type="SAM" id="MobiDB-lite"/>
    </source>
</evidence>
<comment type="caution">
    <text evidence="2">The sequence shown here is derived from an EMBL/GenBank/DDBJ whole genome shotgun (WGS) entry which is preliminary data.</text>
</comment>
<feature type="region of interest" description="Disordered" evidence="1">
    <location>
        <begin position="57"/>
        <end position="96"/>
    </location>
</feature>
<keyword evidence="3" id="KW-1185">Reference proteome</keyword>
<dbReference type="RefSeq" id="WP_166105458.1">
    <property type="nucleotide sequence ID" value="NZ_JAADJT010000007.1"/>
</dbReference>
<gene>
    <name evidence="2" type="ORF">GW587_17110</name>
</gene>
<organism evidence="2 3">
    <name type="scientific">Duganella aceris</name>
    <dbReference type="NCBI Taxonomy" id="2703883"/>
    <lineage>
        <taxon>Bacteria</taxon>
        <taxon>Pseudomonadati</taxon>
        <taxon>Pseudomonadota</taxon>
        <taxon>Betaproteobacteria</taxon>
        <taxon>Burkholderiales</taxon>
        <taxon>Oxalobacteraceae</taxon>
        <taxon>Telluria group</taxon>
        <taxon>Duganella</taxon>
    </lineage>
</organism>
<protein>
    <submittedName>
        <fullName evidence="2">DUF4124 domain-containing protein</fullName>
    </submittedName>
</protein>
<evidence type="ECO:0000313" key="2">
    <source>
        <dbReference type="EMBL" id="NGZ85968.1"/>
    </source>
</evidence>
<sequence>MTTSLQRSFWLALLACGAVHGQGVIYKCTPPNGSTEYTDVYRGSYCKSMDLPGIVVPAPPKRQAPSPRAATAAPATAPGAFPRVDSAEQRSRDADRRAILEDELKTESQKLTELRKEFNGGEPERRGDERNYAKYQERVAAMRDSISRSEKNVDALKREIANIR</sequence>